<dbReference type="EMBL" id="VULX01000010">
    <property type="protein sequence ID" value="MSR91405.1"/>
    <property type="molecule type" value="Genomic_DNA"/>
</dbReference>
<keyword evidence="1" id="KW-0175">Coiled coil</keyword>
<gene>
    <name evidence="2" type="ORF">FYJ33_08250</name>
</gene>
<feature type="coiled-coil region" evidence="1">
    <location>
        <begin position="383"/>
        <end position="435"/>
    </location>
</feature>
<organism evidence="2 3">
    <name type="scientific">Inconstantimicrobium porci</name>
    <dbReference type="NCBI Taxonomy" id="2652291"/>
    <lineage>
        <taxon>Bacteria</taxon>
        <taxon>Bacillati</taxon>
        <taxon>Bacillota</taxon>
        <taxon>Clostridia</taxon>
        <taxon>Eubacteriales</taxon>
        <taxon>Clostridiaceae</taxon>
        <taxon>Inconstantimicrobium</taxon>
    </lineage>
</organism>
<proteinExistence type="predicted"/>
<accession>A0A7X2MYI1</accession>
<keyword evidence="3" id="KW-1185">Reference proteome</keyword>
<comment type="caution">
    <text evidence="2">The sequence shown here is derived from an EMBL/GenBank/DDBJ whole genome shotgun (WGS) entry which is preliminary data.</text>
</comment>
<evidence type="ECO:0000313" key="3">
    <source>
        <dbReference type="Proteomes" id="UP000460287"/>
    </source>
</evidence>
<dbReference type="Proteomes" id="UP000460287">
    <property type="component" value="Unassembled WGS sequence"/>
</dbReference>
<dbReference type="RefSeq" id="WP_154531296.1">
    <property type="nucleotide sequence ID" value="NZ_VULX01000010.1"/>
</dbReference>
<reference evidence="2 3" key="1">
    <citation type="submission" date="2019-08" db="EMBL/GenBank/DDBJ databases">
        <title>In-depth cultivation of the pig gut microbiome towards novel bacterial diversity and tailored functional studies.</title>
        <authorList>
            <person name="Wylensek D."/>
            <person name="Hitch T.C.A."/>
            <person name="Clavel T."/>
        </authorList>
    </citation>
    <scope>NUCLEOTIDE SEQUENCE [LARGE SCALE GENOMIC DNA]</scope>
    <source>
        <strain evidence="2 3">WCA-383-APC-5B</strain>
    </source>
</reference>
<protein>
    <submittedName>
        <fullName evidence="2">Uncharacterized protein</fullName>
    </submittedName>
</protein>
<dbReference type="AlphaFoldDB" id="A0A7X2MYI1"/>
<name>A0A7X2MYI1_9CLOT</name>
<sequence length="539" mass="63915">MDFSFLDMHHVRMKKIGAFSLLFRNSISKGTWKKYGFIEGYEQDNIIFAVLLYIMEQSLKEEIATIDYIGSFIDEINSLYLKKPLTYNECKELAEFIVNNILCDEGKAMYFRTFNFKKADYEDVNISFVKNKIEYVDGVRKVSYSLTEEGYSLLLSTLEIEENLKVTIDEIIFKMHLDKASYDKAVDDIKNIFNSMRIRVQSMDDAIRRIRENPLSYSIDDYKKMMTGNLELIKNSKEKFILHKQNIDQKIKEFTEKDIHISELTDEEKENLNNLRIINKYLGRTIDEDQRIMKKHFSLKEIYGKELENISKMSLIERFNFKTEVYNRILDNANLLENVDDILRPLFIMDPVKRYNINKSLEYQKSIKNESVEEDELLTFDEKDMIEEENRKKIERLKKYKKVIEIILMFAVKKNSITLNEINNMISENESLKENLIPDVRIFREVIIEMLKNGCVDIEEVKEERKNTVESEEFDFQLNKSIVEAVDENRSLMRIKKFYALKCKDDTDVVLKNVKDENGKYRNFICSNVVFRVEEGSII</sequence>
<evidence type="ECO:0000256" key="1">
    <source>
        <dbReference type="SAM" id="Coils"/>
    </source>
</evidence>
<evidence type="ECO:0000313" key="2">
    <source>
        <dbReference type="EMBL" id="MSR91405.1"/>
    </source>
</evidence>